<feature type="compositionally biased region" description="Basic and acidic residues" evidence="2">
    <location>
        <begin position="1343"/>
        <end position="1373"/>
    </location>
</feature>
<feature type="compositionally biased region" description="Basic and acidic residues" evidence="2">
    <location>
        <begin position="1849"/>
        <end position="1884"/>
    </location>
</feature>
<feature type="compositionally biased region" description="Polar residues" evidence="2">
    <location>
        <begin position="273"/>
        <end position="284"/>
    </location>
</feature>
<feature type="compositionally biased region" description="Low complexity" evidence="2">
    <location>
        <begin position="2560"/>
        <end position="2571"/>
    </location>
</feature>
<feature type="compositionally biased region" description="Basic residues" evidence="2">
    <location>
        <begin position="903"/>
        <end position="915"/>
    </location>
</feature>
<gene>
    <name evidence="3" type="ORF">Cvel_4846</name>
</gene>
<feature type="compositionally biased region" description="Basic and acidic residues" evidence="2">
    <location>
        <begin position="2611"/>
        <end position="2623"/>
    </location>
</feature>
<feature type="region of interest" description="Disordered" evidence="2">
    <location>
        <begin position="2526"/>
        <end position="2645"/>
    </location>
</feature>
<feature type="region of interest" description="Disordered" evidence="2">
    <location>
        <begin position="1194"/>
        <end position="1486"/>
    </location>
</feature>
<feature type="compositionally biased region" description="Basic and acidic residues" evidence="2">
    <location>
        <begin position="1984"/>
        <end position="1995"/>
    </location>
</feature>
<feature type="compositionally biased region" description="Pro residues" evidence="2">
    <location>
        <begin position="2148"/>
        <end position="2157"/>
    </location>
</feature>
<feature type="compositionally biased region" description="Polar residues" evidence="2">
    <location>
        <begin position="2402"/>
        <end position="2414"/>
    </location>
</feature>
<feature type="compositionally biased region" description="Basic and acidic residues" evidence="2">
    <location>
        <begin position="1287"/>
        <end position="1314"/>
    </location>
</feature>
<feature type="compositionally biased region" description="Basic and acidic residues" evidence="2">
    <location>
        <begin position="2541"/>
        <end position="2553"/>
    </location>
</feature>
<feature type="compositionally biased region" description="Low complexity" evidence="2">
    <location>
        <begin position="2315"/>
        <end position="2331"/>
    </location>
</feature>
<feature type="compositionally biased region" description="Basic and acidic residues" evidence="2">
    <location>
        <begin position="1832"/>
        <end position="1842"/>
    </location>
</feature>
<sequence>MEYRANHLDQQGGEGAEAAGPEAPVQEMGHASGDEMVDIPEQRNGEGDFRETNEGGGGLSSIRQRRAVAGDGGGTSENGPGEGGEGGREEGKVAEAPLLQVPPSTLAPVQQQQQQYLAEGGERPRTQEGSDKGNVGPSEHQSVLVMRDGFAGGKATGVLHILPHTLSSSSSSSSAAAAAAAAASSSSSFSSSSNENAKKKKKVRFNLSPQIEEIPRRNRTSSSFPLAPGVVAAPPAAAAAAAAAAAPASFAGGPEETDVRTSVTGDDVPPSSDPLSADSQSLNFLSGDGQGGGKKKTQSSQPIPKLYLRRTGDEEEQNRQKDMWLLPSSYFRARDGSARLKELQVLREAEGQKEGQPVLCSRPWQIALRRQLAPSCLDPLGRILPPIFDPEATDEYADGTVVGGYDYMSAAAVFDGLWLCYSDLSDLKLGRDPFWFRRVLYCALSRCAEQNRLSGVVGVGHGQNGKNRRGREREGLGLSGAVWMEPVVLKQEENAVRAEPAAAAALPSASSRVTASLEEDAARRRRLKKRAVTWNRLVQSVENEKKETEEDFWKDREKRQRRIAQLETMWVKARTEPPVPPPKALPPPRSALRAHVRQRLGLSHALWGRIEREHLKGTGKGSAQLPSALYEPQKASLCVSEIFQLKREVTGPPPTCPLFGSSSSRLFSLLVCLFKGDAEEAARLLGRLELSGVAATKDAREALCRGVEHLLEGPDRTLADAVRNHLRKGAGDGGKETAEEGTAAEREREKEMDKSRLPPRLWDPRKLRIPAEFEAAVTRWVLPAPPTHPRSVLSKLRREGAPRWLRLRLWQKSQTSDRDEKLRNTRKALVLFREQRRAQRRRERERGARRKEAERAKALKRKQAQAHQQTASSSSEVQVSFVKERKQSGGDGGVPAQSELTKGGRRVKKTTHTASRKAVVAATARAATVQKNQPPCVTRSGRVCKSKAAFDDESPTGPAAASTAHAANDPSLSSIRCLLRKESLRVRRRLQVDKMALFGAGLDAERERRQLAEEKHEHAAPKDLASGWSKELRRAARVVALRQDCFGVSRKRETFGWRRRFGDVPDPFLVGLQCRDEGMECVVRAARKAGVLSSARSLYREAHKGLTRAHRLSKNRGEGREGEGVPAASPSFPARGVQLLFSAKAEERRLHDEKKKKAFSPPTSIPAEKEDAPASASWVSKELSFWAEVCRGDPRTSSSSSSCQKSPNEPPVHYAEGVSQNARPLDPPQTSSADTHPHTAPDVSPPPLRPCTDAETAPKRGEEERADIDEDMGVRGEASCWEEDEKVEQRELKGADMDSRIPEDLAGGGDRETPRGAAAAAAAAARDESLPAEPPGVSLCDTEGERDSKGDGSLSSHKEESQASKPPKERDGAKGGQPGSPAIPLATTDSHLISGAAAAESGDVSMGVERSPLQVDEKEAEGRGKGPSPETVETEQRERKEQARKAAKTFLSIQRHLLGLAPPQQQPGDTQRAASDPAAPPEAPNPSEILVASVRDAGAIEAVVGRLATQHRIPAPVLSLPRYLAEKRMTQTNGQKEKKKGDLTKFAIAIRCPSRPKDFLTLAPLDAANAVDPDARMADTAETIADVGEMTSNLLAWIPLIEDSEHMHRPVGVQGPVPLPKGRGGAPLREVRGEYGGRRGRDRGRGAKCARLSGRSGVTLRRPQEADPRVLEEEEREAAWRAYLVKRVSSKVDQTARDEAAKKVEQSVFRLVKQRKERGYSGVRVFPKALLFLNRVGRFLSNRSRWTKLRLLTTPRPVKRDALQSAMSNHTSSVRALVKEWHAEDRARFVNPPPKSNQRGQKRKGGGGAKNETNSRGSGGRAKGRGSQGRSGDVRGVPKGEDSPAQAEMEGKKEVVKAEGDQMISGDKEKGKEGEGEEKSEKTRNPRSRPTAAGAASSSRAPEVARVSRRLLDRQQKEAEATAAAEREREEEVLRMQREEEERERAEKERQEKEAAAEKEKEEKEKSEKDRQMEGQPQTQGQERATKDEERATKDEETDEQSYKPTSPPIASDPAPSHLASTESGKEAGQANRSDQPIPSNPPVPNTAPAPKRRGRPPTKPPPDPNNPQQHQPRSKAKAKAKAEPKAKSQGGKGQKRLFLPIPPSALDGLSPEVAALLQKPPTKKARKVGDQPKGQSQAAEGTGGIPKAPPGLPVPPQSLSSLSYAQSLMSSMPPLPFALSQPFPYGQLPPPPPPPLFGFGGSLPFLQQPSGERPPASSATSNATQNDAPADPLQGQRPTSQLSSVSSVSAASSLPQQQQQQRTVPLWPHTQKSNALRWRGGGPRGAAPPPYAGTVTSNPVVSPPNEGGEDRDAAASSSSSSSSASSSSSSHAPVRPSDAFPFSLLPPSRQTAIHQKQAAEGNHAVAPSERPTPGPSLADAAAAAQLQFPPHFQSRLPISGQFAQKPNHDSGTSPARIPSSLSAVAAAGEHPPRPPGGPFGFVPPPVFSEGAAPSLSSAVPPRPPRLIPFGPLRLTPSGTSSDSKGPSVMPTGPGTFHGNNQTAPRGMSLPSLQQMQTGARLPLLPSLQQQPLRPPPPPPRVEDIQTGHHDHVLLGPPLQQQTASTAGTAALRVPRNEGALSPSSGAMEPTSLAEPPLHAPPSHAPAVCEDPQRQEAHAKDQEALSNEMPPSAPPSGTPGRTDPM</sequence>
<reference evidence="3" key="1">
    <citation type="submission" date="2014-11" db="EMBL/GenBank/DDBJ databases">
        <authorList>
            <person name="Otto D Thomas"/>
            <person name="Naeem Raeece"/>
        </authorList>
    </citation>
    <scope>NUCLEOTIDE SEQUENCE</scope>
</reference>
<feature type="coiled-coil region" evidence="1">
    <location>
        <begin position="524"/>
        <end position="551"/>
    </location>
</feature>
<feature type="compositionally biased region" description="Pro residues" evidence="2">
    <location>
        <begin position="2188"/>
        <end position="2197"/>
    </location>
</feature>
<feature type="compositionally biased region" description="Basic and acidic residues" evidence="2">
    <location>
        <begin position="833"/>
        <end position="857"/>
    </location>
</feature>
<evidence type="ECO:0000313" key="3">
    <source>
        <dbReference type="EMBL" id="CEM30644.1"/>
    </source>
</evidence>
<feature type="compositionally biased region" description="Low complexity" evidence="2">
    <location>
        <begin position="167"/>
        <end position="193"/>
    </location>
</feature>
<feature type="region of interest" description="Disordered" evidence="2">
    <location>
        <begin position="249"/>
        <end position="320"/>
    </location>
</feature>
<feature type="region of interest" description="Disordered" evidence="2">
    <location>
        <begin position="2174"/>
        <end position="2378"/>
    </location>
</feature>
<dbReference type="InterPro" id="IPR051425">
    <property type="entry name" value="Formin_Homology"/>
</dbReference>
<feature type="compositionally biased region" description="Basic and acidic residues" evidence="2">
    <location>
        <begin position="40"/>
        <end position="53"/>
    </location>
</feature>
<dbReference type="PANTHER" id="PTHR45725">
    <property type="entry name" value="FORMIN HOMOLOGY 2 FAMILY MEMBER"/>
    <property type="match status" value="1"/>
</dbReference>
<dbReference type="VEuPathDB" id="CryptoDB:Cvel_4846"/>
<feature type="region of interest" description="Disordered" evidence="2">
    <location>
        <begin position="1615"/>
        <end position="1648"/>
    </location>
</feature>
<feature type="region of interest" description="Disordered" evidence="2">
    <location>
        <begin position="165"/>
        <end position="229"/>
    </location>
</feature>
<feature type="region of interest" description="Disordered" evidence="2">
    <location>
        <begin position="1147"/>
        <end position="1176"/>
    </location>
</feature>
<feature type="compositionally biased region" description="Basic and acidic residues" evidence="2">
    <location>
        <begin position="1434"/>
        <end position="1444"/>
    </location>
</feature>
<feature type="region of interest" description="Disordered" evidence="2">
    <location>
        <begin position="1784"/>
        <end position="2160"/>
    </location>
</feature>
<feature type="compositionally biased region" description="Basic and acidic residues" evidence="2">
    <location>
        <begin position="120"/>
        <end position="131"/>
    </location>
</feature>
<feature type="compositionally biased region" description="Pro residues" evidence="2">
    <location>
        <begin position="2434"/>
        <end position="2447"/>
    </location>
</feature>
<evidence type="ECO:0000256" key="1">
    <source>
        <dbReference type="SAM" id="Coils"/>
    </source>
</evidence>
<feature type="compositionally biased region" description="Basic and acidic residues" evidence="2">
    <location>
        <begin position="1910"/>
        <end position="1973"/>
    </location>
</feature>
<feature type="compositionally biased region" description="Gly residues" evidence="2">
    <location>
        <begin position="70"/>
        <end position="84"/>
    </location>
</feature>
<feature type="region of interest" description="Disordered" evidence="2">
    <location>
        <begin position="1"/>
        <end position="142"/>
    </location>
</feature>
<feature type="compositionally biased region" description="Basic and acidic residues" evidence="2">
    <location>
        <begin position="729"/>
        <end position="761"/>
    </location>
</feature>
<feature type="compositionally biased region" description="Polar residues" evidence="2">
    <location>
        <begin position="2218"/>
        <end position="2228"/>
    </location>
</feature>
<feature type="compositionally biased region" description="Basic and acidic residues" evidence="2">
    <location>
        <begin position="1415"/>
        <end position="1424"/>
    </location>
</feature>
<protein>
    <submittedName>
        <fullName evidence="3">Uncharacterized protein</fullName>
    </submittedName>
</protein>
<accession>A0A0G4GKT1</accession>
<feature type="compositionally biased region" description="Low complexity" evidence="2">
    <location>
        <begin position="865"/>
        <end position="875"/>
    </location>
</feature>
<feature type="region of interest" description="Disordered" evidence="2">
    <location>
        <begin position="2401"/>
        <end position="2509"/>
    </location>
</feature>
<evidence type="ECO:0000256" key="2">
    <source>
        <dbReference type="SAM" id="MobiDB-lite"/>
    </source>
</evidence>
<proteinExistence type="predicted"/>
<feature type="compositionally biased region" description="Basic and acidic residues" evidence="2">
    <location>
        <begin position="1629"/>
        <end position="1645"/>
    </location>
</feature>
<keyword evidence="1" id="KW-0175">Coiled coil</keyword>
<name>A0A0G4GKT1_9ALVE</name>
<organism evidence="3">
    <name type="scientific">Chromera velia CCMP2878</name>
    <dbReference type="NCBI Taxonomy" id="1169474"/>
    <lineage>
        <taxon>Eukaryota</taxon>
        <taxon>Sar</taxon>
        <taxon>Alveolata</taxon>
        <taxon>Colpodellida</taxon>
        <taxon>Chromeraceae</taxon>
        <taxon>Chromera</taxon>
    </lineage>
</organism>
<feature type="region of interest" description="Disordered" evidence="2">
    <location>
        <begin position="727"/>
        <end position="761"/>
    </location>
</feature>
<dbReference type="EMBL" id="CDMZ01001314">
    <property type="protein sequence ID" value="CEM30644.1"/>
    <property type="molecule type" value="Genomic_DNA"/>
</dbReference>
<feature type="region of interest" description="Disordered" evidence="2">
    <location>
        <begin position="1106"/>
        <end position="1132"/>
    </location>
</feature>
<feature type="compositionally biased region" description="Low complexity" evidence="2">
    <location>
        <begin position="2237"/>
        <end position="2264"/>
    </location>
</feature>
<feature type="compositionally biased region" description="Gly residues" evidence="2">
    <location>
        <begin position="1817"/>
        <end position="1829"/>
    </location>
</feature>
<feature type="region of interest" description="Disordered" evidence="2">
    <location>
        <begin position="833"/>
        <end position="919"/>
    </location>
</feature>
<feature type="compositionally biased region" description="Polar residues" evidence="2">
    <location>
        <begin position="1218"/>
        <end position="1234"/>
    </location>
</feature>
<feature type="compositionally biased region" description="Pro residues" evidence="2">
    <location>
        <begin position="2039"/>
        <end position="2048"/>
    </location>
</feature>